<keyword evidence="2" id="KW-1133">Transmembrane helix</keyword>
<keyword evidence="4" id="KW-1185">Reference proteome</keyword>
<accession>A0A835FWI7</accession>
<feature type="region of interest" description="Disordered" evidence="1">
    <location>
        <begin position="20"/>
        <end position="44"/>
    </location>
</feature>
<evidence type="ECO:0000256" key="1">
    <source>
        <dbReference type="SAM" id="MobiDB-lite"/>
    </source>
</evidence>
<feature type="region of interest" description="Disordered" evidence="1">
    <location>
        <begin position="259"/>
        <end position="283"/>
    </location>
</feature>
<reference evidence="3" key="1">
    <citation type="submission" date="2020-07" db="EMBL/GenBank/DDBJ databases">
        <title>Genome sequence and genetic diversity analysis of an under-domesticated orphan crop, white fonio (Digitaria exilis).</title>
        <authorList>
            <person name="Bennetzen J.L."/>
            <person name="Chen S."/>
            <person name="Ma X."/>
            <person name="Wang X."/>
            <person name="Yssel A.E.J."/>
            <person name="Chaluvadi S.R."/>
            <person name="Johnson M."/>
            <person name="Gangashetty P."/>
            <person name="Hamidou F."/>
            <person name="Sanogo M.D."/>
            <person name="Zwaenepoel A."/>
            <person name="Wallace J."/>
            <person name="Van De Peer Y."/>
            <person name="Van Deynze A."/>
        </authorList>
    </citation>
    <scope>NUCLEOTIDE SEQUENCE</scope>
    <source>
        <tissue evidence="3">Leaves</tissue>
    </source>
</reference>
<dbReference type="OrthoDB" id="1898956at2759"/>
<proteinExistence type="predicted"/>
<keyword evidence="2" id="KW-0812">Transmembrane</keyword>
<evidence type="ECO:0000256" key="2">
    <source>
        <dbReference type="SAM" id="Phobius"/>
    </source>
</evidence>
<gene>
    <name evidence="3" type="ORF">HU200_002748</name>
</gene>
<evidence type="ECO:0000313" key="4">
    <source>
        <dbReference type="Proteomes" id="UP000636709"/>
    </source>
</evidence>
<dbReference type="AlphaFoldDB" id="A0A835FWI7"/>
<keyword evidence="2" id="KW-0472">Membrane</keyword>
<dbReference type="Proteomes" id="UP000636709">
    <property type="component" value="Unassembled WGS sequence"/>
</dbReference>
<feature type="transmembrane region" description="Helical" evidence="2">
    <location>
        <begin position="54"/>
        <end position="75"/>
    </location>
</feature>
<protein>
    <recommendedName>
        <fullName evidence="5">Transmembrane protein</fullName>
    </recommendedName>
</protein>
<dbReference type="EMBL" id="JACEFO010000185">
    <property type="protein sequence ID" value="KAF8779315.1"/>
    <property type="molecule type" value="Genomic_DNA"/>
</dbReference>
<sequence length="283" mass="31233">MSCPQEDAAVAAKRKSVKVMQGTKATLGPAATPRSRSPGLIGRDRKARSAVRRVPRLAPAALGLAVVCCFFFFLFKLPLGLPLLRFSPREPPCPPPWIRRGRKEAAVPASHPQGGEGREGKGREQSTGVFRFDCRSEEDKQPNQLTARPHASVREEAACGPFFYLGFGMASSTRSRRAVYAFRKRKRFPYAAASLPLPHASEMVWLQYTATRSQRAATACLFLTGAALIVAAARLSYANVEPQRAKAAERRRVLEAFIRRKLGSDDPRPAASQQHDQDPRRKP</sequence>
<organism evidence="3 4">
    <name type="scientific">Digitaria exilis</name>
    <dbReference type="NCBI Taxonomy" id="1010633"/>
    <lineage>
        <taxon>Eukaryota</taxon>
        <taxon>Viridiplantae</taxon>
        <taxon>Streptophyta</taxon>
        <taxon>Embryophyta</taxon>
        <taxon>Tracheophyta</taxon>
        <taxon>Spermatophyta</taxon>
        <taxon>Magnoliopsida</taxon>
        <taxon>Liliopsida</taxon>
        <taxon>Poales</taxon>
        <taxon>Poaceae</taxon>
        <taxon>PACMAD clade</taxon>
        <taxon>Panicoideae</taxon>
        <taxon>Panicodae</taxon>
        <taxon>Paniceae</taxon>
        <taxon>Anthephorinae</taxon>
        <taxon>Digitaria</taxon>
    </lineage>
</organism>
<feature type="region of interest" description="Disordered" evidence="1">
    <location>
        <begin position="95"/>
        <end position="125"/>
    </location>
</feature>
<feature type="compositionally biased region" description="Basic and acidic residues" evidence="1">
    <location>
        <begin position="259"/>
        <end position="268"/>
    </location>
</feature>
<evidence type="ECO:0000313" key="3">
    <source>
        <dbReference type="EMBL" id="KAF8779315.1"/>
    </source>
</evidence>
<name>A0A835FWI7_9POAL</name>
<comment type="caution">
    <text evidence="3">The sequence shown here is derived from an EMBL/GenBank/DDBJ whole genome shotgun (WGS) entry which is preliminary data.</text>
</comment>
<evidence type="ECO:0008006" key="5">
    <source>
        <dbReference type="Google" id="ProtNLM"/>
    </source>
</evidence>